<feature type="region of interest" description="Disordered" evidence="1">
    <location>
        <begin position="220"/>
        <end position="250"/>
    </location>
</feature>
<accession>A0A162RXQ2</accession>
<evidence type="ECO:0000256" key="1">
    <source>
        <dbReference type="SAM" id="MobiDB-lite"/>
    </source>
</evidence>
<sequence>MGSADEDDSGEAAVLLIESSCLITEELVCRGIRIKAVIDTGAVMSVASPSLQEKLGARRALELEIEHRGMEASGKVILLEMRGIESLLGNDFLSQFKRLPINYVPNGAKLLLGELPVNVIEELEAVKAPRLVTKTARMLPPRAIVPVEIEATTLNEATWMIEPSEHLARAKGLTADKVLGSSDQPLGQVLMVNLTNRRAYLREGAVLGQMEAVEPSIVEVDEGETPDSLGDDVGEDSAESIRDSDSTPRVTSIPRQAFRAQVASTLPPADVEKMVELLEEFDTSFALKEGELGSSSLLALQECALFPWNDTRWNPLHGRHFSTTVQAFLEAGYHEDQINEQGETALECIKFLEMHAVYPDVEFQSLLNGFLQAIRPLSCFCARVINKHRLPIDNLPSSLQIFVKYH</sequence>
<dbReference type="EMBL" id="LRGB01000093">
    <property type="protein sequence ID" value="KZS20868.1"/>
    <property type="molecule type" value="Genomic_DNA"/>
</dbReference>
<gene>
    <name evidence="2" type="ORF">APZ42_012317</name>
</gene>
<name>A0A162RXQ2_9CRUS</name>
<evidence type="ECO:0000313" key="3">
    <source>
        <dbReference type="Proteomes" id="UP000076858"/>
    </source>
</evidence>
<keyword evidence="3" id="KW-1185">Reference proteome</keyword>
<feature type="compositionally biased region" description="Acidic residues" evidence="1">
    <location>
        <begin position="220"/>
        <end position="238"/>
    </location>
</feature>
<organism evidence="2 3">
    <name type="scientific">Daphnia magna</name>
    <dbReference type="NCBI Taxonomy" id="35525"/>
    <lineage>
        <taxon>Eukaryota</taxon>
        <taxon>Metazoa</taxon>
        <taxon>Ecdysozoa</taxon>
        <taxon>Arthropoda</taxon>
        <taxon>Crustacea</taxon>
        <taxon>Branchiopoda</taxon>
        <taxon>Diplostraca</taxon>
        <taxon>Cladocera</taxon>
        <taxon>Anomopoda</taxon>
        <taxon>Daphniidae</taxon>
        <taxon>Daphnia</taxon>
    </lineage>
</organism>
<reference evidence="2 3" key="1">
    <citation type="submission" date="2016-03" db="EMBL/GenBank/DDBJ databases">
        <title>EvidentialGene: Evidence-directed Construction of Genes on Genomes.</title>
        <authorList>
            <person name="Gilbert D.G."/>
            <person name="Choi J.-H."/>
            <person name="Mockaitis K."/>
            <person name="Colbourne J."/>
            <person name="Pfrender M."/>
        </authorList>
    </citation>
    <scope>NUCLEOTIDE SEQUENCE [LARGE SCALE GENOMIC DNA]</scope>
    <source>
        <strain evidence="2 3">Xinb3</strain>
        <tissue evidence="2">Complete organism</tissue>
    </source>
</reference>
<proteinExistence type="predicted"/>
<dbReference type="AlphaFoldDB" id="A0A162RXQ2"/>
<dbReference type="SUPFAM" id="SSF50630">
    <property type="entry name" value="Acid proteases"/>
    <property type="match status" value="1"/>
</dbReference>
<protein>
    <submittedName>
        <fullName evidence="2">Uncharacterized protein</fullName>
    </submittedName>
</protein>
<dbReference type="Proteomes" id="UP000076858">
    <property type="component" value="Unassembled WGS sequence"/>
</dbReference>
<comment type="caution">
    <text evidence="2">The sequence shown here is derived from an EMBL/GenBank/DDBJ whole genome shotgun (WGS) entry which is preliminary data.</text>
</comment>
<dbReference type="InterPro" id="IPR021109">
    <property type="entry name" value="Peptidase_aspartic_dom_sf"/>
</dbReference>
<evidence type="ECO:0000313" key="2">
    <source>
        <dbReference type="EMBL" id="KZS20868.1"/>
    </source>
</evidence>